<reference evidence="2" key="1">
    <citation type="submission" date="2020-02" db="EMBL/GenBank/DDBJ databases">
        <authorList>
            <person name="Meier V. D."/>
        </authorList>
    </citation>
    <scope>NUCLEOTIDE SEQUENCE</scope>
    <source>
        <strain evidence="2">AVDCRST_MAG22</strain>
    </source>
</reference>
<accession>A0A6J4P7S8</accession>
<feature type="compositionally biased region" description="Polar residues" evidence="1">
    <location>
        <begin position="50"/>
        <end position="78"/>
    </location>
</feature>
<organism evidence="2">
    <name type="scientific">uncultured Rubrobacteraceae bacterium</name>
    <dbReference type="NCBI Taxonomy" id="349277"/>
    <lineage>
        <taxon>Bacteria</taxon>
        <taxon>Bacillati</taxon>
        <taxon>Actinomycetota</taxon>
        <taxon>Rubrobacteria</taxon>
        <taxon>Rubrobacterales</taxon>
        <taxon>Rubrobacteraceae</taxon>
        <taxon>environmental samples</taxon>
    </lineage>
</organism>
<dbReference type="AlphaFoldDB" id="A0A6J4P7S8"/>
<dbReference type="EMBL" id="CADCUV010000056">
    <property type="protein sequence ID" value="CAA9403393.1"/>
    <property type="molecule type" value="Genomic_DNA"/>
</dbReference>
<name>A0A6J4P7S8_9ACTN</name>
<proteinExistence type="predicted"/>
<evidence type="ECO:0000313" key="2">
    <source>
        <dbReference type="EMBL" id="CAA9403393.1"/>
    </source>
</evidence>
<protein>
    <submittedName>
        <fullName evidence="2">Uncharacterized protein</fullName>
    </submittedName>
</protein>
<evidence type="ECO:0000256" key="1">
    <source>
        <dbReference type="SAM" id="MobiDB-lite"/>
    </source>
</evidence>
<sequence length="78" mass="8070">MANIKVGKPDVKMDAPSHTPGVRQGNEPGGIENDPGFYDTGERGAGRPSAKSTARRSTGINAKSKNPVDPNSPNLSPA</sequence>
<gene>
    <name evidence="2" type="ORF">AVDCRST_MAG22-1391</name>
</gene>
<feature type="region of interest" description="Disordered" evidence="1">
    <location>
        <begin position="1"/>
        <end position="78"/>
    </location>
</feature>